<dbReference type="RefSeq" id="WP_168448895.1">
    <property type="nucleotide sequence ID" value="NZ_JAAWWK010000001.1"/>
</dbReference>
<dbReference type="Gene3D" id="2.40.110.10">
    <property type="entry name" value="Butyryl-CoA Dehydrogenase, subunit A, domain 2"/>
    <property type="match status" value="1"/>
</dbReference>
<comment type="caution">
    <text evidence="10">The sequence shown here is derived from an EMBL/GenBank/DDBJ whole genome shotgun (WGS) entry which is preliminary data.</text>
</comment>
<dbReference type="Pfam" id="PF00441">
    <property type="entry name" value="Acyl-CoA_dh_1"/>
    <property type="match status" value="1"/>
</dbReference>
<evidence type="ECO:0000256" key="3">
    <source>
        <dbReference type="ARBA" id="ARBA00022630"/>
    </source>
</evidence>
<keyword evidence="4 6" id="KW-0274">FAD</keyword>
<dbReference type="InterPro" id="IPR006091">
    <property type="entry name" value="Acyl-CoA_Oxase/DH_mid-dom"/>
</dbReference>
<dbReference type="InterPro" id="IPR046373">
    <property type="entry name" value="Acyl-CoA_Oxase/DH_mid-dom_sf"/>
</dbReference>
<protein>
    <submittedName>
        <fullName evidence="10">Acyl-CoA dehydrogenase</fullName>
    </submittedName>
</protein>
<accession>A0ABX1GCZ1</accession>
<evidence type="ECO:0000256" key="5">
    <source>
        <dbReference type="ARBA" id="ARBA00023002"/>
    </source>
</evidence>
<dbReference type="Gene3D" id="1.20.140.10">
    <property type="entry name" value="Butyryl-CoA Dehydrogenase, subunit A, domain 3"/>
    <property type="match status" value="1"/>
</dbReference>
<evidence type="ECO:0000313" key="11">
    <source>
        <dbReference type="Proteomes" id="UP000765845"/>
    </source>
</evidence>
<dbReference type="InterPro" id="IPR052161">
    <property type="entry name" value="Mycobact_Acyl-CoA_DH"/>
</dbReference>
<evidence type="ECO:0000259" key="8">
    <source>
        <dbReference type="Pfam" id="PF02770"/>
    </source>
</evidence>
<dbReference type="InterPro" id="IPR009100">
    <property type="entry name" value="AcylCoA_DH/oxidase_NM_dom_sf"/>
</dbReference>
<feature type="domain" description="Acyl-CoA oxidase/dehydrogenase middle" evidence="8">
    <location>
        <begin position="127"/>
        <end position="219"/>
    </location>
</feature>
<gene>
    <name evidence="10" type="ORF">HCU74_02955</name>
</gene>
<dbReference type="Proteomes" id="UP000765845">
    <property type="component" value="Unassembled WGS sequence"/>
</dbReference>
<evidence type="ECO:0000256" key="4">
    <source>
        <dbReference type="ARBA" id="ARBA00022827"/>
    </source>
</evidence>
<dbReference type="Gene3D" id="1.10.540.10">
    <property type="entry name" value="Acyl-CoA dehydrogenase/oxidase, N-terminal domain"/>
    <property type="match status" value="1"/>
</dbReference>
<evidence type="ECO:0000256" key="2">
    <source>
        <dbReference type="ARBA" id="ARBA00009347"/>
    </source>
</evidence>
<evidence type="ECO:0000313" key="10">
    <source>
        <dbReference type="EMBL" id="NKI16372.1"/>
    </source>
</evidence>
<dbReference type="PANTHER" id="PTHR43292">
    <property type="entry name" value="ACYL-COA DEHYDROGENASE"/>
    <property type="match status" value="1"/>
</dbReference>
<evidence type="ECO:0000259" key="9">
    <source>
        <dbReference type="Pfam" id="PF02771"/>
    </source>
</evidence>
<dbReference type="InterPro" id="IPR037069">
    <property type="entry name" value="AcylCoA_DH/ox_N_sf"/>
</dbReference>
<organism evidence="10 11">
    <name type="scientific">Spongiibacter thalassae</name>
    <dbReference type="NCBI Taxonomy" id="2721624"/>
    <lineage>
        <taxon>Bacteria</taxon>
        <taxon>Pseudomonadati</taxon>
        <taxon>Pseudomonadota</taxon>
        <taxon>Gammaproteobacteria</taxon>
        <taxon>Cellvibrionales</taxon>
        <taxon>Spongiibacteraceae</taxon>
        <taxon>Spongiibacter</taxon>
    </lineage>
</organism>
<feature type="domain" description="Acyl-CoA dehydrogenase/oxidase C-terminal" evidence="7">
    <location>
        <begin position="231"/>
        <end position="400"/>
    </location>
</feature>
<dbReference type="PANTHER" id="PTHR43292:SF3">
    <property type="entry name" value="ACYL-COA DEHYDROGENASE FADE29"/>
    <property type="match status" value="1"/>
</dbReference>
<comment type="similarity">
    <text evidence="2 6">Belongs to the acyl-CoA dehydrogenase family.</text>
</comment>
<dbReference type="InterPro" id="IPR009075">
    <property type="entry name" value="AcylCo_DH/oxidase_C"/>
</dbReference>
<dbReference type="InterPro" id="IPR013786">
    <property type="entry name" value="AcylCoA_DH/ox_N"/>
</dbReference>
<evidence type="ECO:0000256" key="1">
    <source>
        <dbReference type="ARBA" id="ARBA00001974"/>
    </source>
</evidence>
<proteinExistence type="inferred from homology"/>
<evidence type="ECO:0000259" key="7">
    <source>
        <dbReference type="Pfam" id="PF00441"/>
    </source>
</evidence>
<feature type="domain" description="Acyl-CoA dehydrogenase/oxidase N-terminal" evidence="9">
    <location>
        <begin position="10"/>
        <end position="121"/>
    </location>
</feature>
<evidence type="ECO:0000256" key="6">
    <source>
        <dbReference type="RuleBase" id="RU362125"/>
    </source>
</evidence>
<dbReference type="SUPFAM" id="SSF47203">
    <property type="entry name" value="Acyl-CoA dehydrogenase C-terminal domain-like"/>
    <property type="match status" value="1"/>
</dbReference>
<dbReference type="Pfam" id="PF02771">
    <property type="entry name" value="Acyl-CoA_dh_N"/>
    <property type="match status" value="1"/>
</dbReference>
<dbReference type="SUPFAM" id="SSF56645">
    <property type="entry name" value="Acyl-CoA dehydrogenase NM domain-like"/>
    <property type="match status" value="1"/>
</dbReference>
<dbReference type="InterPro" id="IPR036250">
    <property type="entry name" value="AcylCo_DH-like_C"/>
</dbReference>
<keyword evidence="11" id="KW-1185">Reference proteome</keyword>
<reference evidence="10 11" key="1">
    <citation type="submission" date="2020-04" db="EMBL/GenBank/DDBJ databases">
        <authorList>
            <person name="Yoon J."/>
        </authorList>
    </citation>
    <scope>NUCLEOTIDE SEQUENCE [LARGE SCALE GENOMIC DNA]</scope>
    <source>
        <strain evidence="10 11">KMU-166</strain>
    </source>
</reference>
<keyword evidence="3 6" id="KW-0285">Flavoprotein</keyword>
<dbReference type="Pfam" id="PF02770">
    <property type="entry name" value="Acyl-CoA_dh_M"/>
    <property type="match status" value="1"/>
</dbReference>
<name>A0ABX1GCZ1_9GAMM</name>
<sequence>MDFVLDQSLDAFRAEVREFLSSALPKDMAERGHRCYHEDKSDVLAWMKILCKKGWSASNWPVEFGGTGWGAAKQLVFEEECLAAGAPQRPVVGLSLTGPVIYTFGSAEQIQRHLPLIKNGETWWGQCFSEPNAGSDLASMTSTATKEGDSYRLNGHKIWTTFGQYADWLIVLAVTDKTVKPQRGISFFLVDAHSPGITMKPIYSMERGHTLNEFYFEDVVIPADGLVGEEGKGWSYAKFLLENERSWSAEIPRNKALLQRLLQIARLQIDGAEPAISRPVFREKIADITARLHALEMLTLRAMNEHESCKGERLSNWESGSMLHIKGSEMQQEIGALMMELLGSSGALYYPSYTQRPGEEYPPGPAEAHGVAADFLYRRATTIYGGSNEIQRNIIARALLGNV</sequence>
<comment type="cofactor">
    <cofactor evidence="1 6">
        <name>FAD</name>
        <dbReference type="ChEBI" id="CHEBI:57692"/>
    </cofactor>
</comment>
<dbReference type="EMBL" id="JAAWWK010000001">
    <property type="protein sequence ID" value="NKI16372.1"/>
    <property type="molecule type" value="Genomic_DNA"/>
</dbReference>
<keyword evidence="5 6" id="KW-0560">Oxidoreductase</keyword>